<sequence length="68" mass="7657">MAVKERENKMKRKGMLHKNACWYNGVCSILLSYKENGMKVIIIGGVAGGAGTTASFRRFFTQLQNRVF</sequence>
<organism evidence="1 2">
    <name type="scientific">Tissierella simiarum</name>
    <dbReference type="NCBI Taxonomy" id="2841534"/>
    <lineage>
        <taxon>Bacteria</taxon>
        <taxon>Bacillati</taxon>
        <taxon>Bacillota</taxon>
        <taxon>Tissierellia</taxon>
        <taxon>Tissierellales</taxon>
        <taxon>Tissierellaceae</taxon>
        <taxon>Tissierella</taxon>
    </lineage>
</organism>
<reference evidence="1 2" key="1">
    <citation type="submission" date="2021-06" db="EMBL/GenBank/DDBJ databases">
        <authorList>
            <person name="Sun Q."/>
            <person name="Li D."/>
        </authorList>
    </citation>
    <scope>NUCLEOTIDE SEQUENCE [LARGE SCALE GENOMIC DNA]</scope>
    <source>
        <strain evidence="1 2">MSJ-40</strain>
    </source>
</reference>
<name>A0ABS6E641_9FIRM</name>
<accession>A0ABS6E641</accession>
<dbReference type="EMBL" id="JAHLPM010000008">
    <property type="protein sequence ID" value="MBU5438377.1"/>
    <property type="molecule type" value="Genomic_DNA"/>
</dbReference>
<comment type="caution">
    <text evidence="1">The sequence shown here is derived from an EMBL/GenBank/DDBJ whole genome shotgun (WGS) entry which is preliminary data.</text>
</comment>
<evidence type="ECO:0000313" key="2">
    <source>
        <dbReference type="Proteomes" id="UP000749471"/>
    </source>
</evidence>
<dbReference type="Proteomes" id="UP000749471">
    <property type="component" value="Unassembled WGS sequence"/>
</dbReference>
<proteinExistence type="predicted"/>
<protein>
    <submittedName>
        <fullName evidence="1">Uncharacterized protein</fullName>
    </submittedName>
</protein>
<gene>
    <name evidence="1" type="ORF">KQI42_10175</name>
</gene>
<evidence type="ECO:0000313" key="1">
    <source>
        <dbReference type="EMBL" id="MBU5438377.1"/>
    </source>
</evidence>
<dbReference type="RefSeq" id="WP_216519464.1">
    <property type="nucleotide sequence ID" value="NZ_JAHLPM010000008.1"/>
</dbReference>
<keyword evidence="2" id="KW-1185">Reference proteome</keyword>